<dbReference type="InterPro" id="IPR026392">
    <property type="entry name" value="Exo/Archaeosortase_dom"/>
</dbReference>
<evidence type="ECO:0000256" key="3">
    <source>
        <dbReference type="ARBA" id="ARBA00022670"/>
    </source>
</evidence>
<evidence type="ECO:0000256" key="4">
    <source>
        <dbReference type="ARBA" id="ARBA00022692"/>
    </source>
</evidence>
<keyword evidence="3" id="KW-0645">Protease</keyword>
<dbReference type="InterPro" id="IPR019127">
    <property type="entry name" value="Exosortase"/>
</dbReference>
<feature type="region of interest" description="Disordered" evidence="8">
    <location>
        <begin position="1"/>
        <end position="25"/>
    </location>
</feature>
<keyword evidence="4 9" id="KW-0812">Transmembrane</keyword>
<evidence type="ECO:0000256" key="9">
    <source>
        <dbReference type="SAM" id="Phobius"/>
    </source>
</evidence>
<feature type="transmembrane region" description="Helical" evidence="9">
    <location>
        <begin position="46"/>
        <end position="63"/>
    </location>
</feature>
<evidence type="ECO:0000256" key="5">
    <source>
        <dbReference type="ARBA" id="ARBA00022801"/>
    </source>
</evidence>
<comment type="subcellular location">
    <subcellularLocation>
        <location evidence="1">Cell membrane</location>
        <topology evidence="1">Multi-pass membrane protein</topology>
    </subcellularLocation>
</comment>
<keyword evidence="6 9" id="KW-1133">Transmembrane helix</keyword>
<dbReference type="AlphaFoldDB" id="A0A178IE64"/>
<dbReference type="EMBL" id="LRRQ01000171">
    <property type="protein sequence ID" value="OAM87447.1"/>
    <property type="molecule type" value="Genomic_DNA"/>
</dbReference>
<evidence type="ECO:0000313" key="10">
    <source>
        <dbReference type="EMBL" id="OAM87447.1"/>
    </source>
</evidence>
<keyword evidence="2" id="KW-1003">Cell membrane</keyword>
<evidence type="ECO:0000256" key="6">
    <source>
        <dbReference type="ARBA" id="ARBA00022989"/>
    </source>
</evidence>
<dbReference type="STRING" id="1184151.AW736_23060"/>
<keyword evidence="11" id="KW-1185">Reference proteome</keyword>
<sequence length="583" mass="64170">MLTRASITNSNALANAGPPGSADDARRALPMEKRRGFLDGVARNRALLPGLALIAATWLLLFWRLHTEWIVNELYSYGWVVPFLALYLFSERWRARPPAAEGRPHPSWLVLPAALLVAYLPMRVINEANPDWVKINFYLTCLVAAFSFGALFAIGRLRYMWHFAFPILFTFTALPWPIAIEDQLVQTLTRWNTLVSADTLTLCGVPAIATGNIIQVGSSWVNVADACSGIRSLQTAFMMSLFLGEFHRLGLLSRVLLMGSSFVVAFLLNIGRTMTLTWINAAHGGEVMESWHDHVGTAVMVSCIAGLWALSVLFARLKQKLGGRSLLSALTLGTHAPTPPAPAAASVSGNQIPAPFPAGFVVFGLAVLAAAELFTEGWYRRHEAHLDPPPQWTIDWPAHAPGFQQTEFPDRTRAILKYNEGETCSWITPEGYEFQMYYIRWHAGRVSKFLSGAHYPTVCMPATGLKYDGRAGVLDIPAGPLDIRFTNFLFDSNGAPVYVFHAIIEDRPAADTEKIDYRQVSSSERIASVLNGHRNLGQRVIGISIFGATSLQDAESAVRDQLSGMLKVTPVPRAVAALSIQQQ</sequence>
<gene>
    <name evidence="10" type="ORF">AW736_23060</name>
</gene>
<evidence type="ECO:0000256" key="7">
    <source>
        <dbReference type="ARBA" id="ARBA00023136"/>
    </source>
</evidence>
<dbReference type="NCBIfam" id="TIGR04178">
    <property type="entry name" value="exo_archaeo"/>
    <property type="match status" value="1"/>
</dbReference>
<proteinExistence type="predicted"/>
<dbReference type="GO" id="GO:0008233">
    <property type="term" value="F:peptidase activity"/>
    <property type="evidence" value="ECO:0007669"/>
    <property type="project" value="UniProtKB-KW"/>
</dbReference>
<feature type="transmembrane region" description="Helical" evidence="9">
    <location>
        <begin position="137"/>
        <end position="154"/>
    </location>
</feature>
<dbReference type="RefSeq" id="WP_068772641.1">
    <property type="nucleotide sequence ID" value="NZ_CP109796.1"/>
</dbReference>
<evidence type="ECO:0000313" key="11">
    <source>
        <dbReference type="Proteomes" id="UP000078486"/>
    </source>
</evidence>
<evidence type="ECO:0000256" key="1">
    <source>
        <dbReference type="ARBA" id="ARBA00004651"/>
    </source>
</evidence>
<feature type="transmembrane region" description="Helical" evidence="9">
    <location>
        <begin position="249"/>
        <end position="268"/>
    </location>
</feature>
<evidence type="ECO:0000256" key="2">
    <source>
        <dbReference type="ARBA" id="ARBA00022475"/>
    </source>
</evidence>
<keyword evidence="7 9" id="KW-0472">Membrane</keyword>
<comment type="caution">
    <text evidence="10">The sequence shown here is derived from an EMBL/GenBank/DDBJ whole genome shotgun (WGS) entry which is preliminary data.</text>
</comment>
<feature type="transmembrane region" description="Helical" evidence="9">
    <location>
        <begin position="70"/>
        <end position="89"/>
    </location>
</feature>
<feature type="transmembrane region" description="Helical" evidence="9">
    <location>
        <begin position="109"/>
        <end position="125"/>
    </location>
</feature>
<dbReference type="GO" id="GO:0005886">
    <property type="term" value="C:plasma membrane"/>
    <property type="evidence" value="ECO:0007669"/>
    <property type="project" value="UniProtKB-SubCell"/>
</dbReference>
<feature type="transmembrane region" description="Helical" evidence="9">
    <location>
        <begin position="160"/>
        <end position="180"/>
    </location>
</feature>
<keyword evidence="5" id="KW-0378">Hydrolase</keyword>
<dbReference type="Pfam" id="PF09721">
    <property type="entry name" value="Exosortase_EpsH"/>
    <property type="match status" value="1"/>
</dbReference>
<feature type="transmembrane region" description="Helical" evidence="9">
    <location>
        <begin position="295"/>
        <end position="315"/>
    </location>
</feature>
<protein>
    <recommendedName>
        <fullName evidence="12">Methanolan biosynthesis EpsI domain-containing protein</fullName>
    </recommendedName>
</protein>
<reference evidence="10 11" key="1">
    <citation type="submission" date="2016-01" db="EMBL/GenBank/DDBJ databases">
        <title>High potential of lignocellulose degradation of a new Verrucomicrobia species.</title>
        <authorList>
            <person name="Wang Y."/>
            <person name="Shi Y."/>
            <person name="Qiu Z."/>
            <person name="Liu S."/>
            <person name="Yang H."/>
        </authorList>
    </citation>
    <scope>NUCLEOTIDE SEQUENCE [LARGE SCALE GENOMIC DNA]</scope>
    <source>
        <strain evidence="10 11">TSB47</strain>
    </source>
</reference>
<evidence type="ECO:0008006" key="12">
    <source>
        <dbReference type="Google" id="ProtNLM"/>
    </source>
</evidence>
<organism evidence="10 11">
    <name type="scientific">Termitidicoccus mucosus</name>
    <dbReference type="NCBI Taxonomy" id="1184151"/>
    <lineage>
        <taxon>Bacteria</taxon>
        <taxon>Pseudomonadati</taxon>
        <taxon>Verrucomicrobiota</taxon>
        <taxon>Opitutia</taxon>
        <taxon>Opitutales</taxon>
        <taxon>Opitutaceae</taxon>
        <taxon>Termitidicoccus</taxon>
    </lineage>
</organism>
<dbReference type="Proteomes" id="UP000078486">
    <property type="component" value="Unassembled WGS sequence"/>
</dbReference>
<dbReference type="GO" id="GO:0006508">
    <property type="term" value="P:proteolysis"/>
    <property type="evidence" value="ECO:0007669"/>
    <property type="project" value="UniProtKB-KW"/>
</dbReference>
<evidence type="ECO:0000256" key="8">
    <source>
        <dbReference type="SAM" id="MobiDB-lite"/>
    </source>
</evidence>
<name>A0A178IE64_9BACT</name>
<feature type="compositionally biased region" description="Polar residues" evidence="8">
    <location>
        <begin position="1"/>
        <end position="13"/>
    </location>
</feature>
<accession>A0A178IE64</accession>